<dbReference type="InterPro" id="IPR017907">
    <property type="entry name" value="Znf_RING_CS"/>
</dbReference>
<evidence type="ECO:0000313" key="13">
    <source>
        <dbReference type="Proteomes" id="UP000193144"/>
    </source>
</evidence>
<dbReference type="InterPro" id="IPR027417">
    <property type="entry name" value="P-loop_NTPase"/>
</dbReference>
<dbReference type="OrthoDB" id="448448at2759"/>
<dbReference type="PANTHER" id="PTHR45626">
    <property type="entry name" value="TRANSCRIPTION TERMINATION FACTOR 2-RELATED"/>
    <property type="match status" value="1"/>
</dbReference>
<dbReference type="GO" id="GO:0008270">
    <property type="term" value="F:zinc ion binding"/>
    <property type="evidence" value="ECO:0007669"/>
    <property type="project" value="UniProtKB-KW"/>
</dbReference>
<evidence type="ECO:0000313" key="12">
    <source>
        <dbReference type="EMBL" id="ORY16159.1"/>
    </source>
</evidence>
<evidence type="ECO:0000256" key="7">
    <source>
        <dbReference type="PROSITE-ProRule" id="PRU00175"/>
    </source>
</evidence>
<evidence type="ECO:0000259" key="10">
    <source>
        <dbReference type="PROSITE" id="PS51192"/>
    </source>
</evidence>
<dbReference type="CDD" id="cd18793">
    <property type="entry name" value="SF2_C_SNF"/>
    <property type="match status" value="1"/>
</dbReference>
<feature type="domain" description="Helicase C-terminal" evidence="11">
    <location>
        <begin position="795"/>
        <end position="935"/>
    </location>
</feature>
<keyword evidence="6" id="KW-0067">ATP-binding</keyword>
<dbReference type="PANTHER" id="PTHR45626:SF52">
    <property type="entry name" value="SINGLE-STRANDED DNA-DEPENDENT ATPASE (EUROFUNG)"/>
    <property type="match status" value="1"/>
</dbReference>
<evidence type="ECO:0000256" key="2">
    <source>
        <dbReference type="ARBA" id="ARBA00022741"/>
    </source>
</evidence>
<dbReference type="Pfam" id="PF00271">
    <property type="entry name" value="Helicase_C"/>
    <property type="match status" value="1"/>
</dbReference>
<dbReference type="STRING" id="1231657.A0A1Y2A0X8"/>
<dbReference type="InterPro" id="IPR049730">
    <property type="entry name" value="SNF2/RAD54-like_C"/>
</dbReference>
<dbReference type="Proteomes" id="UP000193144">
    <property type="component" value="Unassembled WGS sequence"/>
</dbReference>
<dbReference type="PROSITE" id="PS50089">
    <property type="entry name" value="ZF_RING_2"/>
    <property type="match status" value="1"/>
</dbReference>
<dbReference type="GO" id="GO:0005524">
    <property type="term" value="F:ATP binding"/>
    <property type="evidence" value="ECO:0007669"/>
    <property type="project" value="UniProtKB-KW"/>
</dbReference>
<comment type="caution">
    <text evidence="12">The sequence shown here is derived from an EMBL/GenBank/DDBJ whole genome shotgun (WGS) entry which is preliminary data.</text>
</comment>
<evidence type="ECO:0000259" key="11">
    <source>
        <dbReference type="PROSITE" id="PS51194"/>
    </source>
</evidence>
<dbReference type="SUPFAM" id="SSF52540">
    <property type="entry name" value="P-loop containing nucleoside triphosphate hydrolases"/>
    <property type="match status" value="2"/>
</dbReference>
<protein>
    <submittedName>
        <fullName evidence="12">SNF2 family N-terminal domain-domain-containing protein</fullName>
    </submittedName>
</protein>
<keyword evidence="5" id="KW-0862">Zinc</keyword>
<dbReference type="InterPro" id="IPR001650">
    <property type="entry name" value="Helicase_C-like"/>
</dbReference>
<evidence type="ECO:0000256" key="3">
    <source>
        <dbReference type="ARBA" id="ARBA00022771"/>
    </source>
</evidence>
<dbReference type="SMART" id="SM00487">
    <property type="entry name" value="DEXDc"/>
    <property type="match status" value="1"/>
</dbReference>
<dbReference type="PROSITE" id="PS51192">
    <property type="entry name" value="HELICASE_ATP_BIND_1"/>
    <property type="match status" value="1"/>
</dbReference>
<dbReference type="SMART" id="SM00490">
    <property type="entry name" value="HELICc"/>
    <property type="match status" value="1"/>
</dbReference>
<dbReference type="GO" id="GO:0005634">
    <property type="term" value="C:nucleus"/>
    <property type="evidence" value="ECO:0007669"/>
    <property type="project" value="TreeGrafter"/>
</dbReference>
<organism evidence="12 13">
    <name type="scientific">Clohesyomyces aquaticus</name>
    <dbReference type="NCBI Taxonomy" id="1231657"/>
    <lineage>
        <taxon>Eukaryota</taxon>
        <taxon>Fungi</taxon>
        <taxon>Dikarya</taxon>
        <taxon>Ascomycota</taxon>
        <taxon>Pezizomycotina</taxon>
        <taxon>Dothideomycetes</taxon>
        <taxon>Pleosporomycetidae</taxon>
        <taxon>Pleosporales</taxon>
        <taxon>Lindgomycetaceae</taxon>
        <taxon>Clohesyomyces</taxon>
    </lineage>
</organism>
<reference evidence="12 13" key="1">
    <citation type="submission" date="2016-07" db="EMBL/GenBank/DDBJ databases">
        <title>Pervasive Adenine N6-methylation of Active Genes in Fungi.</title>
        <authorList>
            <consortium name="DOE Joint Genome Institute"/>
            <person name="Mondo S.J."/>
            <person name="Dannebaum R.O."/>
            <person name="Kuo R.C."/>
            <person name="Labutti K."/>
            <person name="Haridas S."/>
            <person name="Kuo A."/>
            <person name="Salamov A."/>
            <person name="Ahrendt S.R."/>
            <person name="Lipzen A."/>
            <person name="Sullivan W."/>
            <person name="Andreopoulos W.B."/>
            <person name="Clum A."/>
            <person name="Lindquist E."/>
            <person name="Daum C."/>
            <person name="Ramamoorthy G.K."/>
            <person name="Gryganskyi A."/>
            <person name="Culley D."/>
            <person name="Magnuson J.K."/>
            <person name="James T.Y."/>
            <person name="O'Malley M.A."/>
            <person name="Stajich J.E."/>
            <person name="Spatafora J.W."/>
            <person name="Visel A."/>
            <person name="Grigoriev I.V."/>
        </authorList>
    </citation>
    <scope>NUCLEOTIDE SEQUENCE [LARGE SCALE GENOMIC DNA]</scope>
    <source>
        <strain evidence="12 13">CBS 115471</strain>
    </source>
</reference>
<gene>
    <name evidence="12" type="ORF">BCR34DRAFT_557820</name>
</gene>
<dbReference type="InterPro" id="IPR000330">
    <property type="entry name" value="SNF2_N"/>
</dbReference>
<dbReference type="EMBL" id="MCFA01000020">
    <property type="protein sequence ID" value="ORY16159.1"/>
    <property type="molecule type" value="Genomic_DNA"/>
</dbReference>
<keyword evidence="1" id="KW-0479">Metal-binding</keyword>
<keyword evidence="3 7" id="KW-0863">Zinc-finger</keyword>
<dbReference type="CDD" id="cd18008">
    <property type="entry name" value="DEXDc_SHPRH-like"/>
    <property type="match status" value="1"/>
</dbReference>
<dbReference type="InterPro" id="IPR038718">
    <property type="entry name" value="SNF2-like_sf"/>
</dbReference>
<evidence type="ECO:0000259" key="9">
    <source>
        <dbReference type="PROSITE" id="PS50089"/>
    </source>
</evidence>
<feature type="region of interest" description="Disordered" evidence="8">
    <location>
        <begin position="1"/>
        <end position="40"/>
    </location>
</feature>
<dbReference type="Gene3D" id="3.40.50.10810">
    <property type="entry name" value="Tandem AAA-ATPase domain"/>
    <property type="match status" value="1"/>
</dbReference>
<dbReference type="PROSITE" id="PS51194">
    <property type="entry name" value="HELICASE_CTER"/>
    <property type="match status" value="1"/>
</dbReference>
<dbReference type="AlphaFoldDB" id="A0A1Y2A0X8"/>
<dbReference type="GO" id="GO:0006281">
    <property type="term" value="P:DNA repair"/>
    <property type="evidence" value="ECO:0007669"/>
    <property type="project" value="TreeGrafter"/>
</dbReference>
<keyword evidence="2" id="KW-0547">Nucleotide-binding</keyword>
<feature type="domain" description="RING-type" evidence="9">
    <location>
        <begin position="701"/>
        <end position="751"/>
    </location>
</feature>
<dbReference type="InterPro" id="IPR050628">
    <property type="entry name" value="SNF2_RAD54_helicase_TF"/>
</dbReference>
<dbReference type="InterPro" id="IPR001841">
    <property type="entry name" value="Znf_RING"/>
</dbReference>
<dbReference type="InterPro" id="IPR014001">
    <property type="entry name" value="Helicase_ATP-bd"/>
</dbReference>
<accession>A0A1Y2A0X8</accession>
<keyword evidence="4" id="KW-0378">Hydrolase</keyword>
<sequence>MTLKRLLNPTDYGDADHPDRRPQPTAWETGEDPNDDNPILRDQSWGEVLVEALGPEDFQSTWSRGPDEDVLDSSSALYAQKEMAQWAAENLASTITSVTPQPEVEDEGAQICYGMIYRASVKLRGDMAELDAKLSTGGGHPAEGYHSMKVTRSDTQLFVVFPDGFSMGELNAQLEKALDRIFGQVDIDFEVLTHIRSVRETIGRATKEKDAIVRVNINLYGPRNQAKQVGVHLSQNKVYLQRPDFLRSGCVYDNPHVLKLPQFQPSEQACIVPVGTERDPAADKAEVFKKTISQVYSSLKRGQRLVGLEGDDRLRTSLLQHQMEALDFLTQRENGPVPDEFSLWSPDEVDGQPCFRHAITNTISRIPPIETGGGILADEMGMGKTLSILALILRTLGEAHAWVAQSNKVGDFSPEALAERKSRPRARATLIIASSDLMINEWFQEIERHFHHQVSGVIKTIKYHGQYRETEVTKLCDADLIITTYHTLASDFSGKRNPLNEIEWYRLVLDEAHIIRRQSTVLYRTVAELKARSRWCLTGTPIQNRLEDIGSLFAFLRISPFHSMSTFRKFIATPFDEGEKRSKIAIDRFTRLLDSLCLRRTKELLHLPAQQDRVRMLEFTAEEREQYEQTKKMMIRTVRNQVGIFEHKSTLGMFQIQLQLRILCNHGTFQQPFSWSRRSLHLLDEREDMESSLGRDGEITCSSCRQVMPIVGSSSLYRRYTDHCRHVLCMECIEDSMPVGQETLATLCPLCASLWGPSGIVPPHTQTSRQSTVSDNENYFRPTGYSSKMMALMDDVQENVWNTKSIIFSHWTRTLDLIQMYLGNGSINSARIDGECPTAKREKILEDFAKNPLLRVLIMTTGTGAVGLNLATANRVFIVEPQWNPSVENQAVARALRLGQENSVQVTRYVINKTVEQEMRYQQDRKLRIAGIGWE</sequence>
<dbReference type="GO" id="GO:0016787">
    <property type="term" value="F:hydrolase activity"/>
    <property type="evidence" value="ECO:0007669"/>
    <property type="project" value="UniProtKB-KW"/>
</dbReference>
<dbReference type="PROSITE" id="PS00518">
    <property type="entry name" value="ZF_RING_1"/>
    <property type="match status" value="1"/>
</dbReference>
<dbReference type="GO" id="GO:0008094">
    <property type="term" value="F:ATP-dependent activity, acting on DNA"/>
    <property type="evidence" value="ECO:0007669"/>
    <property type="project" value="TreeGrafter"/>
</dbReference>
<dbReference type="Pfam" id="PF00176">
    <property type="entry name" value="SNF2-rel_dom"/>
    <property type="match status" value="1"/>
</dbReference>
<evidence type="ECO:0000256" key="1">
    <source>
        <dbReference type="ARBA" id="ARBA00022723"/>
    </source>
</evidence>
<feature type="domain" description="Helicase ATP-binding" evidence="10">
    <location>
        <begin position="365"/>
        <end position="559"/>
    </location>
</feature>
<evidence type="ECO:0000256" key="5">
    <source>
        <dbReference type="ARBA" id="ARBA00022833"/>
    </source>
</evidence>
<evidence type="ECO:0000256" key="4">
    <source>
        <dbReference type="ARBA" id="ARBA00022801"/>
    </source>
</evidence>
<evidence type="ECO:0000256" key="6">
    <source>
        <dbReference type="ARBA" id="ARBA00022840"/>
    </source>
</evidence>
<dbReference type="Gene3D" id="3.40.50.300">
    <property type="entry name" value="P-loop containing nucleotide triphosphate hydrolases"/>
    <property type="match status" value="1"/>
</dbReference>
<dbReference type="SUPFAM" id="SSF57850">
    <property type="entry name" value="RING/U-box"/>
    <property type="match status" value="1"/>
</dbReference>
<name>A0A1Y2A0X8_9PLEO</name>
<keyword evidence="13" id="KW-1185">Reference proteome</keyword>
<evidence type="ECO:0000256" key="8">
    <source>
        <dbReference type="SAM" id="MobiDB-lite"/>
    </source>
</evidence>
<proteinExistence type="predicted"/>